<organism evidence="13 14">
    <name type="scientific">Fictibacillus barbaricus</name>
    <dbReference type="NCBI Taxonomy" id="182136"/>
    <lineage>
        <taxon>Bacteria</taxon>
        <taxon>Bacillati</taxon>
        <taxon>Bacillota</taxon>
        <taxon>Bacilli</taxon>
        <taxon>Bacillales</taxon>
        <taxon>Fictibacillaceae</taxon>
        <taxon>Fictibacillus</taxon>
    </lineage>
</organism>
<feature type="binding site" evidence="11">
    <location>
        <position position="196"/>
    </location>
    <ligand>
        <name>FMN</name>
        <dbReference type="ChEBI" id="CHEBI:58210"/>
    </ligand>
</feature>
<dbReference type="NCBIfam" id="TIGR02151">
    <property type="entry name" value="IPP_isom_2"/>
    <property type="match status" value="1"/>
</dbReference>
<protein>
    <recommendedName>
        <fullName evidence="11">Isopentenyl-diphosphate delta-isomerase</fullName>
        <shortName evidence="11">IPP isomerase</shortName>
        <ecNumber evidence="11">5.3.3.2</ecNumber>
    </recommendedName>
    <alternativeName>
        <fullName evidence="11">Isopentenyl diphosphate:dimethylallyl diphosphate isomerase</fullName>
    </alternativeName>
    <alternativeName>
        <fullName evidence="11">Isopentenyl pyrophosphate isomerase</fullName>
    </alternativeName>
    <alternativeName>
        <fullName evidence="11">Type 2 isopentenyl diphosphate isomerase</fullName>
        <shortName evidence="11">IDI-2</shortName>
    </alternativeName>
</protein>
<dbReference type="SMART" id="SM01240">
    <property type="entry name" value="IMPDH"/>
    <property type="match status" value="1"/>
</dbReference>
<feature type="binding site" evidence="11">
    <location>
        <position position="100"/>
    </location>
    <ligand>
        <name>FMN</name>
        <dbReference type="ChEBI" id="CHEBI:58210"/>
    </ligand>
</feature>
<dbReference type="GO" id="GO:0004452">
    <property type="term" value="F:isopentenyl-diphosphate delta-isomerase activity"/>
    <property type="evidence" value="ECO:0007669"/>
    <property type="project" value="UniProtKB-EC"/>
</dbReference>
<dbReference type="EC" id="5.3.3.2" evidence="11"/>
<comment type="subcellular location">
    <subcellularLocation>
        <location evidence="11">Cytoplasm</location>
    </subcellularLocation>
</comment>
<evidence type="ECO:0000256" key="7">
    <source>
        <dbReference type="ARBA" id="ARBA00022857"/>
    </source>
</evidence>
<feature type="binding site" evidence="11">
    <location>
        <position position="128"/>
    </location>
    <ligand>
        <name>FMN</name>
        <dbReference type="ChEBI" id="CHEBI:58210"/>
    </ligand>
</feature>
<dbReference type="InterPro" id="IPR000262">
    <property type="entry name" value="FMN-dep_DH"/>
</dbReference>
<evidence type="ECO:0000256" key="8">
    <source>
        <dbReference type="ARBA" id="ARBA00023229"/>
    </source>
</evidence>
<feature type="binding site" evidence="11">
    <location>
        <position position="163"/>
    </location>
    <ligand>
        <name>substrate</name>
    </ligand>
</feature>
<keyword evidence="3 11" id="KW-0285">Flavoprotein</keyword>
<gene>
    <name evidence="11" type="primary">fni</name>
    <name evidence="13" type="ORF">J2X07_003437</name>
</gene>
<feature type="binding site" evidence="11">
    <location>
        <position position="69"/>
    </location>
    <ligand>
        <name>FMN</name>
        <dbReference type="ChEBI" id="CHEBI:58210"/>
    </ligand>
</feature>
<accession>A0ABU1U4N9</accession>
<comment type="similarity">
    <text evidence="11">Belongs to the IPP isomerase type 2 family.</text>
</comment>
<keyword evidence="4 11" id="KW-0288">FMN</keyword>
<dbReference type="Proteomes" id="UP001258181">
    <property type="component" value="Unassembled WGS sequence"/>
</dbReference>
<dbReference type="SUPFAM" id="SSF51395">
    <property type="entry name" value="FMN-linked oxidoreductases"/>
    <property type="match status" value="1"/>
</dbReference>
<comment type="subunit">
    <text evidence="10 11">Homooctamer. Dimer of tetramers.</text>
</comment>
<evidence type="ECO:0000256" key="5">
    <source>
        <dbReference type="ARBA" id="ARBA00022723"/>
    </source>
</evidence>
<comment type="cofactor">
    <cofactor evidence="1 11">
        <name>FMN</name>
        <dbReference type="ChEBI" id="CHEBI:58210"/>
    </cofactor>
</comment>
<proteinExistence type="inferred from homology"/>
<dbReference type="PANTHER" id="PTHR43665">
    <property type="entry name" value="ISOPENTENYL-DIPHOSPHATE DELTA-ISOMERASE"/>
    <property type="match status" value="1"/>
</dbReference>
<evidence type="ECO:0000256" key="3">
    <source>
        <dbReference type="ARBA" id="ARBA00022630"/>
    </source>
</evidence>
<feature type="binding site" evidence="11">
    <location>
        <position position="164"/>
    </location>
    <ligand>
        <name>Mg(2+)</name>
        <dbReference type="ChEBI" id="CHEBI:18420"/>
    </ligand>
</feature>
<comment type="caution">
    <text evidence="13">The sequence shown here is derived from an EMBL/GenBank/DDBJ whole genome shotgun (WGS) entry which is preliminary data.</text>
</comment>
<dbReference type="Pfam" id="PF01070">
    <property type="entry name" value="FMN_dh"/>
    <property type="match status" value="2"/>
</dbReference>
<evidence type="ECO:0000256" key="9">
    <source>
        <dbReference type="ARBA" id="ARBA00023235"/>
    </source>
</evidence>
<sequence>MGDKRDQTEKRKTEHIEISLNEDVEGQGITTGLNQYRFIPNPLPEISFSNVSTSTTFFNKKVRTPFLISSMTGGTKLAHQINQNLAEAAQERGWTIALGSMRAAVEKEELAYTFQIRQLAPDVPVIANVGAVQLNYGFGAEECKRALEIAEADALVLHLNTLQEVFQPEGNTNFSNLLSKIEKLTKDIPYVPIGVKEVGMGIDKDSANKLIEAGVHFIDVAGAGGTSWIQVESHRATSRIKKQASEAFLDWGLPTADCITGIREISSDVPLIASGGLKNGADAAKSIALGANLAGFGRSLLQSAIEEGTEALLLQMERIEFELKATMFGIGAATIQDLTFNNRIEKKQK</sequence>
<evidence type="ECO:0000256" key="10">
    <source>
        <dbReference type="ARBA" id="ARBA00025810"/>
    </source>
</evidence>
<name>A0ABU1U4N9_9BACL</name>
<comment type="function">
    <text evidence="11">Involved in the biosynthesis of isoprenoids. Catalyzes the 1,3-allylic rearrangement of the homoallylic substrate isopentenyl (IPP) to its allylic isomer, dimethylallyl diphosphate (DMAPP).</text>
</comment>
<dbReference type="PIRSF" id="PIRSF003314">
    <property type="entry name" value="IPP_isomerase"/>
    <property type="match status" value="1"/>
</dbReference>
<keyword evidence="8 11" id="KW-0414">Isoprene biosynthesis</keyword>
<dbReference type="InterPro" id="IPR011179">
    <property type="entry name" value="IPdP_isomerase"/>
</dbReference>
<keyword evidence="5 11" id="KW-0479">Metal-binding</keyword>
<evidence type="ECO:0000256" key="1">
    <source>
        <dbReference type="ARBA" id="ARBA00001917"/>
    </source>
</evidence>
<dbReference type="EMBL" id="JAVDWA010000007">
    <property type="protein sequence ID" value="MDR7074441.1"/>
    <property type="molecule type" value="Genomic_DNA"/>
</dbReference>
<feature type="domain" description="FMN-dependent dehydrogenase" evidence="12">
    <location>
        <begin position="9"/>
        <end position="103"/>
    </location>
</feature>
<evidence type="ECO:0000256" key="6">
    <source>
        <dbReference type="ARBA" id="ARBA00022842"/>
    </source>
</evidence>
<dbReference type="InterPro" id="IPR013785">
    <property type="entry name" value="Aldolase_TIM"/>
</dbReference>
<dbReference type="RefSeq" id="WP_310261371.1">
    <property type="nucleotide sequence ID" value="NZ_JAVDWA010000007.1"/>
</dbReference>
<evidence type="ECO:0000313" key="13">
    <source>
        <dbReference type="EMBL" id="MDR7074441.1"/>
    </source>
</evidence>
<dbReference type="Gene3D" id="3.20.20.70">
    <property type="entry name" value="Aldolase class I"/>
    <property type="match status" value="1"/>
</dbReference>
<feature type="binding site" evidence="11">
    <location>
        <begin position="11"/>
        <end position="12"/>
    </location>
    <ligand>
        <name>substrate</name>
    </ligand>
</feature>
<evidence type="ECO:0000259" key="12">
    <source>
        <dbReference type="Pfam" id="PF01070"/>
    </source>
</evidence>
<feature type="domain" description="FMN-dependent dehydrogenase" evidence="12">
    <location>
        <begin position="179"/>
        <end position="339"/>
    </location>
</feature>
<comment type="caution">
    <text evidence="11">Lacks conserved residue(s) required for the propagation of feature annotation.</text>
</comment>
<reference evidence="13 14" key="1">
    <citation type="submission" date="2023-07" db="EMBL/GenBank/DDBJ databases">
        <title>Sorghum-associated microbial communities from plants grown in Nebraska, USA.</title>
        <authorList>
            <person name="Schachtman D."/>
        </authorList>
    </citation>
    <scope>NUCLEOTIDE SEQUENCE [LARGE SCALE GENOMIC DNA]</scope>
    <source>
        <strain evidence="13 14">BE211</strain>
    </source>
</reference>
<keyword evidence="2 11" id="KW-0963">Cytoplasm</keyword>
<feature type="binding site" evidence="11">
    <location>
        <begin position="70"/>
        <end position="72"/>
    </location>
    <ligand>
        <name>FMN</name>
        <dbReference type="ChEBI" id="CHEBI:58210"/>
    </ligand>
</feature>
<feature type="binding site" evidence="11">
    <location>
        <position position="226"/>
    </location>
    <ligand>
        <name>FMN</name>
        <dbReference type="ChEBI" id="CHEBI:58210"/>
    </ligand>
</feature>
<evidence type="ECO:0000256" key="11">
    <source>
        <dbReference type="HAMAP-Rule" id="MF_00354"/>
    </source>
</evidence>
<keyword evidence="14" id="KW-1185">Reference proteome</keyword>
<dbReference type="PANTHER" id="PTHR43665:SF1">
    <property type="entry name" value="ISOPENTENYL-DIPHOSPHATE DELTA-ISOMERASE"/>
    <property type="match status" value="1"/>
</dbReference>
<evidence type="ECO:0000313" key="14">
    <source>
        <dbReference type="Proteomes" id="UP001258181"/>
    </source>
</evidence>
<keyword evidence="6 11" id="KW-0460">Magnesium</keyword>
<feature type="binding site" evidence="11">
    <location>
        <begin position="276"/>
        <end position="278"/>
    </location>
    <ligand>
        <name>FMN</name>
        <dbReference type="ChEBI" id="CHEBI:58210"/>
    </ligand>
</feature>
<feature type="binding site" evidence="11">
    <location>
        <begin position="100"/>
        <end position="102"/>
    </location>
    <ligand>
        <name>substrate</name>
    </ligand>
</feature>
<comment type="cofactor">
    <cofactor evidence="11">
        <name>Mg(2+)</name>
        <dbReference type="ChEBI" id="CHEBI:18420"/>
    </cofactor>
</comment>
<keyword evidence="7 11" id="KW-0521">NADP</keyword>
<comment type="catalytic activity">
    <reaction evidence="11">
        <text>isopentenyl diphosphate = dimethylallyl diphosphate</text>
        <dbReference type="Rhea" id="RHEA:23284"/>
        <dbReference type="ChEBI" id="CHEBI:57623"/>
        <dbReference type="ChEBI" id="CHEBI:128769"/>
        <dbReference type="EC" id="5.3.3.2"/>
    </reaction>
</comment>
<evidence type="ECO:0000256" key="4">
    <source>
        <dbReference type="ARBA" id="ARBA00022643"/>
    </source>
</evidence>
<dbReference type="CDD" id="cd02811">
    <property type="entry name" value="IDI-2_FMN"/>
    <property type="match status" value="1"/>
</dbReference>
<dbReference type="HAMAP" id="MF_00354">
    <property type="entry name" value="Idi_2"/>
    <property type="match status" value="1"/>
</dbReference>
<keyword evidence="9 11" id="KW-0413">Isomerase</keyword>
<evidence type="ECO:0000256" key="2">
    <source>
        <dbReference type="ARBA" id="ARBA00022490"/>
    </source>
</evidence>
<comment type="cofactor">
    <cofactor evidence="11">
        <name>NADPH</name>
        <dbReference type="ChEBI" id="CHEBI:57783"/>
    </cofactor>
</comment>